<protein>
    <recommendedName>
        <fullName evidence="4">NR LBD domain-containing protein</fullName>
    </recommendedName>
</protein>
<dbReference type="Pfam" id="PF00104">
    <property type="entry name" value="Hormone_recep"/>
    <property type="match status" value="1"/>
</dbReference>
<dbReference type="GO" id="GO:0005634">
    <property type="term" value="C:nucleus"/>
    <property type="evidence" value="ECO:0007669"/>
    <property type="project" value="TreeGrafter"/>
</dbReference>
<comment type="caution">
    <text evidence="5">The sequence shown here is derived from an EMBL/GenBank/DDBJ whole genome shotgun (WGS) entry which is preliminary data.</text>
</comment>
<dbReference type="PANTHER" id="PTHR46011:SF6">
    <property type="entry name" value="HIGH ZINC ACTIVATED NUCLEAR RECEPTOR PROTEIN"/>
    <property type="match status" value="1"/>
</dbReference>
<evidence type="ECO:0000259" key="4">
    <source>
        <dbReference type="SMART" id="SM00430"/>
    </source>
</evidence>
<dbReference type="InterPro" id="IPR035500">
    <property type="entry name" value="NHR-like_dom_sf"/>
</dbReference>
<evidence type="ECO:0000256" key="3">
    <source>
        <dbReference type="ARBA" id="ARBA00023170"/>
    </source>
</evidence>
<gene>
    <name evidence="5" type="ORF">PMAYCL1PPCAC_17507</name>
</gene>
<dbReference type="SUPFAM" id="SSF48508">
    <property type="entry name" value="Nuclear receptor ligand-binding domain"/>
    <property type="match status" value="1"/>
</dbReference>
<evidence type="ECO:0000256" key="1">
    <source>
        <dbReference type="ARBA" id="ARBA00023015"/>
    </source>
</evidence>
<accession>A0AAN5CMT6</accession>
<feature type="domain" description="NR LBD" evidence="4">
    <location>
        <begin position="23"/>
        <end position="216"/>
    </location>
</feature>
<proteinExistence type="predicted"/>
<dbReference type="InterPro" id="IPR000536">
    <property type="entry name" value="Nucl_hrmn_rcpt_lig-bd"/>
</dbReference>
<keyword evidence="6" id="KW-1185">Reference proteome</keyword>
<keyword evidence="3" id="KW-0675">Receptor</keyword>
<dbReference type="GO" id="GO:0003700">
    <property type="term" value="F:DNA-binding transcription factor activity"/>
    <property type="evidence" value="ECO:0007669"/>
    <property type="project" value="TreeGrafter"/>
</dbReference>
<dbReference type="EMBL" id="BTRK01000004">
    <property type="protein sequence ID" value="GMR47312.1"/>
    <property type="molecule type" value="Genomic_DNA"/>
</dbReference>
<evidence type="ECO:0000313" key="6">
    <source>
        <dbReference type="Proteomes" id="UP001328107"/>
    </source>
</evidence>
<dbReference type="Gene3D" id="1.10.565.10">
    <property type="entry name" value="Retinoid X Receptor"/>
    <property type="match status" value="1"/>
</dbReference>
<evidence type="ECO:0000313" key="5">
    <source>
        <dbReference type="EMBL" id="GMR47312.1"/>
    </source>
</evidence>
<keyword evidence="1" id="KW-0805">Transcription regulation</keyword>
<keyword evidence="2" id="KW-0804">Transcription</keyword>
<dbReference type="AlphaFoldDB" id="A0AAN5CMT6"/>
<evidence type="ECO:0000256" key="2">
    <source>
        <dbReference type="ARBA" id="ARBA00023163"/>
    </source>
</evidence>
<name>A0AAN5CMT6_9BILA</name>
<sequence length="244" mass="28563">MLKYDNSQDIYMSNIEFFYLNYPSTLRELMTLLRHLLPQFDTFPDSMKISNDDVIEGDRLLEASMFTNLIGKFNALEYYFYSVGRFNRIGVCMCSLTTVFDTQRIEEWATPHKGVRNNDLVRSVRTFAVEYMGILNRLLESEGITETEFVAIIAILICQMDTTIDLPDEIQHIFEETRARVFIEMQEYYRKELGISDFSSRLGNLMSLSAALSEMHLKSEEQLHLYSFLFNVQPLRELLKQAMD</sequence>
<reference evidence="6" key="1">
    <citation type="submission" date="2022-10" db="EMBL/GenBank/DDBJ databases">
        <title>Genome assembly of Pristionchus species.</title>
        <authorList>
            <person name="Yoshida K."/>
            <person name="Sommer R.J."/>
        </authorList>
    </citation>
    <scope>NUCLEOTIDE SEQUENCE [LARGE SCALE GENOMIC DNA]</scope>
    <source>
        <strain evidence="6">RS5460</strain>
    </source>
</reference>
<organism evidence="5 6">
    <name type="scientific">Pristionchus mayeri</name>
    <dbReference type="NCBI Taxonomy" id="1317129"/>
    <lineage>
        <taxon>Eukaryota</taxon>
        <taxon>Metazoa</taxon>
        <taxon>Ecdysozoa</taxon>
        <taxon>Nematoda</taxon>
        <taxon>Chromadorea</taxon>
        <taxon>Rhabditida</taxon>
        <taxon>Rhabditina</taxon>
        <taxon>Diplogasteromorpha</taxon>
        <taxon>Diplogasteroidea</taxon>
        <taxon>Neodiplogasteridae</taxon>
        <taxon>Pristionchus</taxon>
    </lineage>
</organism>
<dbReference type="SMART" id="SM00430">
    <property type="entry name" value="HOLI"/>
    <property type="match status" value="1"/>
</dbReference>
<dbReference type="Proteomes" id="UP001328107">
    <property type="component" value="Unassembled WGS sequence"/>
</dbReference>
<dbReference type="PANTHER" id="PTHR46011">
    <property type="entry name" value="NUCLEAR HORMONE RECEPTOR FAMILY MEMBER NHR-86-RELATED"/>
    <property type="match status" value="1"/>
</dbReference>